<keyword evidence="4" id="KW-1185">Reference proteome</keyword>
<dbReference type="AlphaFoldDB" id="A0A841RHT3"/>
<keyword evidence="2" id="KW-1133">Transmembrane helix</keyword>
<reference evidence="3 4" key="1">
    <citation type="submission" date="2020-08" db="EMBL/GenBank/DDBJ databases">
        <title>Genomic Encyclopedia of Type Strains, Phase IV (KMG-IV): sequencing the most valuable type-strain genomes for metagenomic binning, comparative biology and taxonomic classification.</title>
        <authorList>
            <person name="Goeker M."/>
        </authorList>
    </citation>
    <scope>NUCLEOTIDE SEQUENCE [LARGE SCALE GENOMIC DNA]</scope>
    <source>
        <strain evidence="3 4">DSM 2461</strain>
    </source>
</reference>
<accession>A0A841RHT3</accession>
<comment type="caution">
    <text evidence="3">The sequence shown here is derived from an EMBL/GenBank/DDBJ whole genome shotgun (WGS) entry which is preliminary data.</text>
</comment>
<keyword evidence="2" id="KW-0812">Transmembrane</keyword>
<evidence type="ECO:0000256" key="2">
    <source>
        <dbReference type="SAM" id="Phobius"/>
    </source>
</evidence>
<keyword evidence="2" id="KW-0472">Membrane</keyword>
<proteinExistence type="predicted"/>
<feature type="coiled-coil region" evidence="1">
    <location>
        <begin position="5"/>
        <end position="32"/>
    </location>
</feature>
<dbReference type="EMBL" id="JACHGJ010000013">
    <property type="protein sequence ID" value="MBB6482570.1"/>
    <property type="molecule type" value="Genomic_DNA"/>
</dbReference>
<feature type="transmembrane region" description="Helical" evidence="2">
    <location>
        <begin position="47"/>
        <end position="66"/>
    </location>
</feature>
<evidence type="ECO:0000256" key="1">
    <source>
        <dbReference type="SAM" id="Coils"/>
    </source>
</evidence>
<gene>
    <name evidence="3" type="ORF">HNR50_004270</name>
</gene>
<name>A0A841RHT3_9SPIO</name>
<organism evidence="3 4">
    <name type="scientific">Spirochaeta isovalerica</name>
    <dbReference type="NCBI Taxonomy" id="150"/>
    <lineage>
        <taxon>Bacteria</taxon>
        <taxon>Pseudomonadati</taxon>
        <taxon>Spirochaetota</taxon>
        <taxon>Spirochaetia</taxon>
        <taxon>Spirochaetales</taxon>
        <taxon>Spirochaetaceae</taxon>
        <taxon>Spirochaeta</taxon>
    </lineage>
</organism>
<protein>
    <submittedName>
        <fullName evidence="3">Uncharacterized protein</fullName>
    </submittedName>
</protein>
<dbReference type="RefSeq" id="WP_184748805.1">
    <property type="nucleotide sequence ID" value="NZ_JACHGJ010000013.1"/>
</dbReference>
<sequence>MSVNDEELTEKEAELMRELEEFKKEKERVRNLLGSIGGARQNRREQLINMGFLAIVVVFFTLELTTHFLPSYISLEIGVLLVSIKIIMLIHSANRANHFSFWILNSIEFRMNEINKRTITMEKELNKIKREMNLPD</sequence>
<evidence type="ECO:0000313" key="3">
    <source>
        <dbReference type="EMBL" id="MBB6482570.1"/>
    </source>
</evidence>
<evidence type="ECO:0000313" key="4">
    <source>
        <dbReference type="Proteomes" id="UP000587760"/>
    </source>
</evidence>
<keyword evidence="1" id="KW-0175">Coiled coil</keyword>
<feature type="transmembrane region" description="Helical" evidence="2">
    <location>
        <begin position="72"/>
        <end position="90"/>
    </location>
</feature>
<dbReference type="Proteomes" id="UP000587760">
    <property type="component" value="Unassembled WGS sequence"/>
</dbReference>